<evidence type="ECO:0000256" key="1">
    <source>
        <dbReference type="SAM" id="SignalP"/>
    </source>
</evidence>
<accession>A0AAV7W394</accession>
<evidence type="ECO:0000313" key="3">
    <source>
        <dbReference type="Proteomes" id="UP001066276"/>
    </source>
</evidence>
<feature type="signal peptide" evidence="1">
    <location>
        <begin position="1"/>
        <end position="26"/>
    </location>
</feature>
<dbReference type="EMBL" id="JANPWB010000002">
    <property type="protein sequence ID" value="KAJ1208445.1"/>
    <property type="molecule type" value="Genomic_DNA"/>
</dbReference>
<comment type="caution">
    <text evidence="2">The sequence shown here is derived from an EMBL/GenBank/DDBJ whole genome shotgun (WGS) entry which is preliminary data.</text>
</comment>
<sequence length="123" mass="13735">MVGCDVFFWTLNLVFFFSSFQDLAVSLWSEKKRDLCSPCSAPFLHLPAFLYLPPPDPFLLVPHPVPGVAKLLLKRGGSFTKLPGVSSLHQGIPSAPIPALFRSSGERSLRLWCRRPLEPFVLL</sequence>
<protein>
    <recommendedName>
        <fullName evidence="4">Secreted protein</fullName>
    </recommendedName>
</protein>
<evidence type="ECO:0000313" key="2">
    <source>
        <dbReference type="EMBL" id="KAJ1208445.1"/>
    </source>
</evidence>
<gene>
    <name evidence="2" type="ORF">NDU88_003831</name>
</gene>
<evidence type="ECO:0008006" key="4">
    <source>
        <dbReference type="Google" id="ProtNLM"/>
    </source>
</evidence>
<organism evidence="2 3">
    <name type="scientific">Pleurodeles waltl</name>
    <name type="common">Iberian ribbed newt</name>
    <dbReference type="NCBI Taxonomy" id="8319"/>
    <lineage>
        <taxon>Eukaryota</taxon>
        <taxon>Metazoa</taxon>
        <taxon>Chordata</taxon>
        <taxon>Craniata</taxon>
        <taxon>Vertebrata</taxon>
        <taxon>Euteleostomi</taxon>
        <taxon>Amphibia</taxon>
        <taxon>Batrachia</taxon>
        <taxon>Caudata</taxon>
        <taxon>Salamandroidea</taxon>
        <taxon>Salamandridae</taxon>
        <taxon>Pleurodelinae</taxon>
        <taxon>Pleurodeles</taxon>
    </lineage>
</organism>
<feature type="chain" id="PRO_5043753756" description="Secreted protein" evidence="1">
    <location>
        <begin position="27"/>
        <end position="123"/>
    </location>
</feature>
<keyword evidence="3" id="KW-1185">Reference proteome</keyword>
<reference evidence="2" key="1">
    <citation type="journal article" date="2022" name="bioRxiv">
        <title>Sequencing and chromosome-scale assembly of the giantPleurodeles waltlgenome.</title>
        <authorList>
            <person name="Brown T."/>
            <person name="Elewa A."/>
            <person name="Iarovenko S."/>
            <person name="Subramanian E."/>
            <person name="Araus A.J."/>
            <person name="Petzold A."/>
            <person name="Susuki M."/>
            <person name="Suzuki K.-i.T."/>
            <person name="Hayashi T."/>
            <person name="Toyoda A."/>
            <person name="Oliveira C."/>
            <person name="Osipova E."/>
            <person name="Leigh N.D."/>
            <person name="Simon A."/>
            <person name="Yun M.H."/>
        </authorList>
    </citation>
    <scope>NUCLEOTIDE SEQUENCE</scope>
    <source>
        <strain evidence="2">20211129_DDA</strain>
        <tissue evidence="2">Liver</tissue>
    </source>
</reference>
<dbReference type="Proteomes" id="UP001066276">
    <property type="component" value="Chromosome 1_2"/>
</dbReference>
<name>A0AAV7W394_PLEWA</name>
<dbReference type="AlphaFoldDB" id="A0AAV7W394"/>
<proteinExistence type="predicted"/>
<keyword evidence="1" id="KW-0732">Signal</keyword>